<reference evidence="9 10" key="1">
    <citation type="journal article" date="2016" name="Genome Announc.">
        <title>First Complete Genome Sequence of a Subdivision 6 Acidobacterium Strain.</title>
        <authorList>
            <person name="Huang S."/>
            <person name="Vieira S."/>
            <person name="Bunk B."/>
            <person name="Riedel T."/>
            <person name="Sproer C."/>
            <person name="Overmann J."/>
        </authorList>
    </citation>
    <scope>NUCLEOTIDE SEQUENCE [LARGE SCALE GENOMIC DNA]</scope>
    <source>
        <strain evidence="10">DSM 100886 HEG_-6_39</strain>
    </source>
</reference>
<dbReference type="InterPro" id="IPR001789">
    <property type="entry name" value="Sig_transdc_resp-reg_receiver"/>
</dbReference>
<dbReference type="PROSITE" id="PS50110">
    <property type="entry name" value="RESPONSE_REGULATORY"/>
    <property type="match status" value="1"/>
</dbReference>
<dbReference type="CDD" id="cd00009">
    <property type="entry name" value="AAA"/>
    <property type="match status" value="1"/>
</dbReference>
<dbReference type="SMART" id="SM00382">
    <property type="entry name" value="AAA"/>
    <property type="match status" value="1"/>
</dbReference>
<dbReference type="KEGG" id="abac:LuPra_00333"/>
<name>A0A143PFG2_LUTPR</name>
<evidence type="ECO:0000259" key="8">
    <source>
        <dbReference type="PROSITE" id="PS50110"/>
    </source>
</evidence>
<evidence type="ECO:0000259" key="7">
    <source>
        <dbReference type="PROSITE" id="PS50045"/>
    </source>
</evidence>
<dbReference type="InterPro" id="IPR011006">
    <property type="entry name" value="CheY-like_superfamily"/>
</dbReference>
<dbReference type="SMART" id="SM00448">
    <property type="entry name" value="REC"/>
    <property type="match status" value="1"/>
</dbReference>
<reference evidence="10" key="2">
    <citation type="submission" date="2016-04" db="EMBL/GenBank/DDBJ databases">
        <title>First Complete Genome Sequence of a Subdivision 6 Acidobacterium.</title>
        <authorList>
            <person name="Huang S."/>
            <person name="Vieira S."/>
            <person name="Bunk B."/>
            <person name="Riedel T."/>
            <person name="Sproeer C."/>
            <person name="Overmann J."/>
        </authorList>
    </citation>
    <scope>NUCLEOTIDE SEQUENCE [LARGE SCALE GENOMIC DNA]</scope>
    <source>
        <strain evidence="10">DSM 100886 HEG_-6_39</strain>
    </source>
</reference>
<organism evidence="9 10">
    <name type="scientific">Luteitalea pratensis</name>
    <dbReference type="NCBI Taxonomy" id="1855912"/>
    <lineage>
        <taxon>Bacteria</taxon>
        <taxon>Pseudomonadati</taxon>
        <taxon>Acidobacteriota</taxon>
        <taxon>Vicinamibacteria</taxon>
        <taxon>Vicinamibacterales</taxon>
        <taxon>Vicinamibacteraceae</taxon>
        <taxon>Luteitalea</taxon>
    </lineage>
</organism>
<dbReference type="PROSITE" id="PS00675">
    <property type="entry name" value="SIGMA54_INTERACT_1"/>
    <property type="match status" value="1"/>
</dbReference>
<evidence type="ECO:0000256" key="3">
    <source>
        <dbReference type="ARBA" id="ARBA00023015"/>
    </source>
</evidence>
<accession>A0A143PFG2</accession>
<dbReference type="PATRIC" id="fig|1813736.3.peg.347"/>
<dbReference type="SUPFAM" id="SSF52172">
    <property type="entry name" value="CheY-like"/>
    <property type="match status" value="1"/>
</dbReference>
<dbReference type="InterPro" id="IPR025943">
    <property type="entry name" value="Sigma_54_int_dom_ATP-bd_2"/>
</dbReference>
<evidence type="ECO:0000256" key="6">
    <source>
        <dbReference type="SAM" id="Phobius"/>
    </source>
</evidence>
<keyword evidence="3" id="KW-0805">Transcription regulation</keyword>
<dbReference type="Gene3D" id="1.10.8.60">
    <property type="match status" value="1"/>
</dbReference>
<dbReference type="Proteomes" id="UP000076079">
    <property type="component" value="Chromosome"/>
</dbReference>
<dbReference type="InterPro" id="IPR002078">
    <property type="entry name" value="Sigma_54_int"/>
</dbReference>
<protein>
    <submittedName>
        <fullName evidence="9">Nitrogen regulation protein NR(I)</fullName>
    </submittedName>
</protein>
<dbReference type="SUPFAM" id="SSF46689">
    <property type="entry name" value="Homeodomain-like"/>
    <property type="match status" value="1"/>
</dbReference>
<dbReference type="PROSITE" id="PS50045">
    <property type="entry name" value="SIGMA54_INTERACT_4"/>
    <property type="match status" value="1"/>
</dbReference>
<dbReference type="InterPro" id="IPR009057">
    <property type="entry name" value="Homeodomain-like_sf"/>
</dbReference>
<evidence type="ECO:0000313" key="10">
    <source>
        <dbReference type="Proteomes" id="UP000076079"/>
    </source>
</evidence>
<dbReference type="Pfam" id="PF02954">
    <property type="entry name" value="HTH_8"/>
    <property type="match status" value="1"/>
</dbReference>
<keyword evidence="4" id="KW-0804">Transcription</keyword>
<dbReference type="EMBL" id="CP015136">
    <property type="protein sequence ID" value="AMY07166.1"/>
    <property type="molecule type" value="Genomic_DNA"/>
</dbReference>
<dbReference type="Gene3D" id="3.40.50.300">
    <property type="entry name" value="P-loop containing nucleotide triphosphate hydrolases"/>
    <property type="match status" value="1"/>
</dbReference>
<dbReference type="InterPro" id="IPR027417">
    <property type="entry name" value="P-loop_NTPase"/>
</dbReference>
<dbReference type="SUPFAM" id="SSF52540">
    <property type="entry name" value="P-loop containing nucleoside triphosphate hydrolases"/>
    <property type="match status" value="1"/>
</dbReference>
<keyword evidence="1" id="KW-0547">Nucleotide-binding</keyword>
<dbReference type="FunFam" id="3.40.50.300:FF:000006">
    <property type="entry name" value="DNA-binding transcriptional regulator NtrC"/>
    <property type="match status" value="1"/>
</dbReference>
<dbReference type="PANTHER" id="PTHR32071">
    <property type="entry name" value="TRANSCRIPTIONAL REGULATORY PROTEIN"/>
    <property type="match status" value="1"/>
</dbReference>
<dbReference type="Pfam" id="PF00072">
    <property type="entry name" value="Response_reg"/>
    <property type="match status" value="1"/>
</dbReference>
<sequence length="468" mass="51282">MGSTVRTDTAPILIADDDDAVRASLALLLKQAGHRTHAVGTPDAAIEWLAQHPCALVLQDMNFSRRTSGDEGLELLRRIRETHPLLPVILITAWGSISLAVAGMRLGAADFVTKPWTNPALLQAVHTALRLAGTANGHDVAPITREDLDASYDFDAIVSADARMLKLLQLVGRVAATDASVLITGESGTGKELIADALHRNSHRRKKPFVKVNLGGISASLFESEMFGHVRGAFTDARHDRQGRFDLADGGTIFLDEIGDLDASSQVKLLRVLQDRTYEVLGSSQQRTVDVRVVAATNRSLADMVRRGEFREDLLYRINLITVHLPALRERPGDIPLLAHRFVQALAQHQGRESLVISPAAVKWLQALPWPGNIRQLKQWIERAALVTPGQVLDVDDFRATSEMEGASPRTAHDPLPPVGTMTMEEIERAMILKSLRHHGGNVSRVADSLGFSRAALYRRLEKYGISV</sequence>
<feature type="modified residue" description="4-aspartylphosphate" evidence="5">
    <location>
        <position position="60"/>
    </location>
</feature>
<dbReference type="InterPro" id="IPR003593">
    <property type="entry name" value="AAA+_ATPase"/>
</dbReference>
<dbReference type="PROSITE" id="PS00676">
    <property type="entry name" value="SIGMA54_INTERACT_2"/>
    <property type="match status" value="1"/>
</dbReference>
<keyword evidence="6" id="KW-0812">Transmembrane</keyword>
<proteinExistence type="predicted"/>
<dbReference type="Gene3D" id="1.10.10.60">
    <property type="entry name" value="Homeodomain-like"/>
    <property type="match status" value="1"/>
</dbReference>
<feature type="transmembrane region" description="Helical" evidence="6">
    <location>
        <begin position="85"/>
        <end position="104"/>
    </location>
</feature>
<keyword evidence="6" id="KW-0472">Membrane</keyword>
<evidence type="ECO:0000256" key="2">
    <source>
        <dbReference type="ARBA" id="ARBA00022840"/>
    </source>
</evidence>
<dbReference type="InterPro" id="IPR025662">
    <property type="entry name" value="Sigma_54_int_dom_ATP-bd_1"/>
</dbReference>
<dbReference type="Gene3D" id="3.40.50.2300">
    <property type="match status" value="1"/>
</dbReference>
<dbReference type="AlphaFoldDB" id="A0A143PFG2"/>
<dbReference type="Pfam" id="PF00158">
    <property type="entry name" value="Sigma54_activat"/>
    <property type="match status" value="1"/>
</dbReference>
<evidence type="ECO:0000256" key="5">
    <source>
        <dbReference type="PROSITE-ProRule" id="PRU00169"/>
    </source>
</evidence>
<evidence type="ECO:0000313" key="9">
    <source>
        <dbReference type="EMBL" id="AMY07166.1"/>
    </source>
</evidence>
<dbReference type="GO" id="GO:0005524">
    <property type="term" value="F:ATP binding"/>
    <property type="evidence" value="ECO:0007669"/>
    <property type="project" value="UniProtKB-KW"/>
</dbReference>
<dbReference type="PRINTS" id="PR01590">
    <property type="entry name" value="HTHFIS"/>
</dbReference>
<keyword evidence="10" id="KW-1185">Reference proteome</keyword>
<feature type="domain" description="Response regulatory" evidence="8">
    <location>
        <begin position="11"/>
        <end position="129"/>
    </location>
</feature>
<dbReference type="RefSeq" id="WP_110169153.1">
    <property type="nucleotide sequence ID" value="NZ_CP015136.1"/>
</dbReference>
<dbReference type="GO" id="GO:0000160">
    <property type="term" value="P:phosphorelay signal transduction system"/>
    <property type="evidence" value="ECO:0007669"/>
    <property type="project" value="InterPro"/>
</dbReference>
<dbReference type="Pfam" id="PF25601">
    <property type="entry name" value="AAA_lid_14"/>
    <property type="match status" value="1"/>
</dbReference>
<feature type="domain" description="Sigma-54 factor interaction" evidence="7">
    <location>
        <begin position="157"/>
        <end position="386"/>
    </location>
</feature>
<keyword evidence="5" id="KW-0597">Phosphoprotein</keyword>
<gene>
    <name evidence="9" type="primary">glnG</name>
    <name evidence="9" type="ORF">LuPra_00333</name>
</gene>
<dbReference type="InterPro" id="IPR002197">
    <property type="entry name" value="HTH_Fis"/>
</dbReference>
<dbReference type="GO" id="GO:0006355">
    <property type="term" value="P:regulation of DNA-templated transcription"/>
    <property type="evidence" value="ECO:0007669"/>
    <property type="project" value="InterPro"/>
</dbReference>
<dbReference type="PANTHER" id="PTHR32071:SF57">
    <property type="entry name" value="C4-DICARBOXYLATE TRANSPORT TRANSCRIPTIONAL REGULATORY PROTEIN DCTD"/>
    <property type="match status" value="1"/>
</dbReference>
<dbReference type="STRING" id="1855912.LuPra_00333"/>
<evidence type="ECO:0000256" key="4">
    <source>
        <dbReference type="ARBA" id="ARBA00023163"/>
    </source>
</evidence>
<dbReference type="OrthoDB" id="9767106at2"/>
<dbReference type="GO" id="GO:0043565">
    <property type="term" value="F:sequence-specific DNA binding"/>
    <property type="evidence" value="ECO:0007669"/>
    <property type="project" value="InterPro"/>
</dbReference>
<evidence type="ECO:0000256" key="1">
    <source>
        <dbReference type="ARBA" id="ARBA00022741"/>
    </source>
</evidence>
<keyword evidence="2" id="KW-0067">ATP-binding</keyword>
<dbReference type="InterPro" id="IPR058031">
    <property type="entry name" value="AAA_lid_NorR"/>
</dbReference>
<keyword evidence="6" id="KW-1133">Transmembrane helix</keyword>